<dbReference type="SMART" id="SM00347">
    <property type="entry name" value="HTH_MARR"/>
    <property type="match status" value="1"/>
</dbReference>
<feature type="domain" description="HTH marR-type" evidence="5">
    <location>
        <begin position="15"/>
        <end position="152"/>
    </location>
</feature>
<reference evidence="6 7" key="1">
    <citation type="submission" date="2020-08" db="EMBL/GenBank/DDBJ databases">
        <title>Genomic Encyclopedia of Type Strains, Phase IV (KMG-IV): sequencing the most valuable type-strain genomes for metagenomic binning, comparative biology and taxonomic classification.</title>
        <authorList>
            <person name="Goeker M."/>
        </authorList>
    </citation>
    <scope>NUCLEOTIDE SEQUENCE [LARGE SCALE GENOMIC DNA]</scope>
    <source>
        <strain evidence="6 7">DSM 100734</strain>
    </source>
</reference>
<keyword evidence="3" id="KW-0804">Transcription</keyword>
<proteinExistence type="predicted"/>
<evidence type="ECO:0000313" key="7">
    <source>
        <dbReference type="Proteomes" id="UP000547879"/>
    </source>
</evidence>
<evidence type="ECO:0000256" key="3">
    <source>
        <dbReference type="ARBA" id="ARBA00023163"/>
    </source>
</evidence>
<dbReference type="PRINTS" id="PR00598">
    <property type="entry name" value="HTHMARR"/>
</dbReference>
<dbReference type="RefSeq" id="WP_183994761.1">
    <property type="nucleotide sequence ID" value="NZ_BMHW01000003.1"/>
</dbReference>
<dbReference type="EMBL" id="JACHEG010000005">
    <property type="protein sequence ID" value="MBB6164302.1"/>
    <property type="molecule type" value="Genomic_DNA"/>
</dbReference>
<sequence length="173" mass="18701">MSLPVKIISHDAPQGDLLGLLIVDTARALRTAFENRINAAGLGLTPGEARALIHIADHEGSRQLDIASQMSVEPMTLCTYLDKLQTLGLIERQKCSADRRAKRIALTKTSDDMIRRIRVELHVILDHATSGLSLEAKSQLETSLAVVNRNLQETSPAAPTGAPITSSSADERS</sequence>
<dbReference type="Gene3D" id="1.10.10.10">
    <property type="entry name" value="Winged helix-like DNA-binding domain superfamily/Winged helix DNA-binding domain"/>
    <property type="match status" value="1"/>
</dbReference>
<dbReference type="Pfam" id="PF01047">
    <property type="entry name" value="MarR"/>
    <property type="match status" value="1"/>
</dbReference>
<dbReference type="Proteomes" id="UP000547879">
    <property type="component" value="Unassembled WGS sequence"/>
</dbReference>
<protein>
    <submittedName>
        <fullName evidence="6">DNA-binding MarR family transcriptional regulator</fullName>
    </submittedName>
</protein>
<keyword evidence="1" id="KW-0805">Transcription regulation</keyword>
<feature type="region of interest" description="Disordered" evidence="4">
    <location>
        <begin position="152"/>
        <end position="173"/>
    </location>
</feature>
<keyword evidence="7" id="KW-1185">Reference proteome</keyword>
<dbReference type="PANTHER" id="PTHR42756">
    <property type="entry name" value="TRANSCRIPTIONAL REGULATOR, MARR"/>
    <property type="match status" value="1"/>
</dbReference>
<dbReference type="GO" id="GO:0003677">
    <property type="term" value="F:DNA binding"/>
    <property type="evidence" value="ECO:0007669"/>
    <property type="project" value="UniProtKB-KW"/>
</dbReference>
<dbReference type="InterPro" id="IPR036388">
    <property type="entry name" value="WH-like_DNA-bd_sf"/>
</dbReference>
<dbReference type="AlphaFoldDB" id="A0A7W9Y9G6"/>
<dbReference type="InterPro" id="IPR000835">
    <property type="entry name" value="HTH_MarR-typ"/>
</dbReference>
<evidence type="ECO:0000256" key="1">
    <source>
        <dbReference type="ARBA" id="ARBA00023015"/>
    </source>
</evidence>
<dbReference type="InterPro" id="IPR036390">
    <property type="entry name" value="WH_DNA-bd_sf"/>
</dbReference>
<organism evidence="6 7">
    <name type="scientific">Rhizobium wenxiniae</name>
    <dbReference type="NCBI Taxonomy" id="1737357"/>
    <lineage>
        <taxon>Bacteria</taxon>
        <taxon>Pseudomonadati</taxon>
        <taxon>Pseudomonadota</taxon>
        <taxon>Alphaproteobacteria</taxon>
        <taxon>Hyphomicrobiales</taxon>
        <taxon>Rhizobiaceae</taxon>
        <taxon>Rhizobium/Agrobacterium group</taxon>
        <taxon>Rhizobium</taxon>
    </lineage>
</organism>
<evidence type="ECO:0000313" key="6">
    <source>
        <dbReference type="EMBL" id="MBB6164302.1"/>
    </source>
</evidence>
<evidence type="ECO:0000256" key="2">
    <source>
        <dbReference type="ARBA" id="ARBA00023125"/>
    </source>
</evidence>
<dbReference type="SUPFAM" id="SSF46785">
    <property type="entry name" value="Winged helix' DNA-binding domain"/>
    <property type="match status" value="1"/>
</dbReference>
<evidence type="ECO:0000256" key="4">
    <source>
        <dbReference type="SAM" id="MobiDB-lite"/>
    </source>
</evidence>
<comment type="caution">
    <text evidence="6">The sequence shown here is derived from an EMBL/GenBank/DDBJ whole genome shotgun (WGS) entry which is preliminary data.</text>
</comment>
<accession>A0A7W9Y9G6</accession>
<name>A0A7W9Y9G6_9HYPH</name>
<dbReference type="PANTHER" id="PTHR42756:SF1">
    <property type="entry name" value="TRANSCRIPTIONAL REPRESSOR OF EMRAB OPERON"/>
    <property type="match status" value="1"/>
</dbReference>
<keyword evidence="2 6" id="KW-0238">DNA-binding</keyword>
<dbReference type="GO" id="GO:0003700">
    <property type="term" value="F:DNA-binding transcription factor activity"/>
    <property type="evidence" value="ECO:0007669"/>
    <property type="project" value="InterPro"/>
</dbReference>
<evidence type="ECO:0000259" key="5">
    <source>
        <dbReference type="PROSITE" id="PS50995"/>
    </source>
</evidence>
<gene>
    <name evidence="6" type="ORF">HNQ72_004143</name>
</gene>
<dbReference type="PROSITE" id="PS50995">
    <property type="entry name" value="HTH_MARR_2"/>
    <property type="match status" value="1"/>
</dbReference>